<reference evidence="1" key="1">
    <citation type="submission" date="2016-01" db="EMBL/GenBank/DDBJ databases">
        <title>Dissection of insertion-deletion (InDel) variations within complex gene networks underlying wood formation in Populus.</title>
        <authorList>
            <person name="Zhang D."/>
            <person name="Gong C."/>
            <person name="Du Q."/>
            <person name="Xie J."/>
            <person name="Yang X."/>
            <person name="Quan M."/>
            <person name="Li B."/>
        </authorList>
    </citation>
    <scope>NUCLEOTIDE SEQUENCE</scope>
</reference>
<dbReference type="EMBL" id="KU573739">
    <property type="protein sequence ID" value="APR64203.1"/>
    <property type="molecule type" value="mRNA"/>
</dbReference>
<sequence length="73" mass="8244">MCFECLLAVLISEIRQLLQGILVPFFSATCHLDPYSTLKLVMIIYANKIGSLDASVFLHSISCFSRLQLTHIR</sequence>
<protein>
    <submittedName>
        <fullName evidence="1">Uncharacterized protein</fullName>
    </submittedName>
</protein>
<name>A0A1L6K5V2_POPTO</name>
<proteinExistence type="evidence at transcript level"/>
<organism evidence="1">
    <name type="scientific">Populus tomentosa</name>
    <name type="common">Chinese white poplar</name>
    <dbReference type="NCBI Taxonomy" id="118781"/>
    <lineage>
        <taxon>Eukaryota</taxon>
        <taxon>Viridiplantae</taxon>
        <taxon>Streptophyta</taxon>
        <taxon>Embryophyta</taxon>
        <taxon>Tracheophyta</taxon>
        <taxon>Spermatophyta</taxon>
        <taxon>Magnoliopsida</taxon>
        <taxon>eudicotyledons</taxon>
        <taxon>Gunneridae</taxon>
        <taxon>Pentapetalae</taxon>
        <taxon>rosids</taxon>
        <taxon>fabids</taxon>
        <taxon>Malpighiales</taxon>
        <taxon>Salicaceae</taxon>
        <taxon>Saliceae</taxon>
        <taxon>Populus</taxon>
    </lineage>
</organism>
<dbReference type="AlphaFoldDB" id="A0A1L6K5V2"/>
<evidence type="ECO:0000313" key="1">
    <source>
        <dbReference type="EMBL" id="APR64203.1"/>
    </source>
</evidence>
<accession>A0A1L6K5V2</accession>